<evidence type="ECO:0000313" key="2">
    <source>
        <dbReference type="Proteomes" id="UP000290289"/>
    </source>
</evidence>
<name>A0A498J102_MALDO</name>
<gene>
    <name evidence="1" type="ORF">DVH24_034383</name>
</gene>
<proteinExistence type="predicted"/>
<reference evidence="1 2" key="1">
    <citation type="submission" date="2018-10" db="EMBL/GenBank/DDBJ databases">
        <title>A high-quality apple genome assembly.</title>
        <authorList>
            <person name="Hu J."/>
        </authorList>
    </citation>
    <scope>NUCLEOTIDE SEQUENCE [LARGE SCALE GENOMIC DNA]</scope>
    <source>
        <strain evidence="2">cv. HFTH1</strain>
        <tissue evidence="1">Young leaf</tissue>
    </source>
</reference>
<accession>A0A498J102</accession>
<protein>
    <submittedName>
        <fullName evidence="1">Uncharacterized protein</fullName>
    </submittedName>
</protein>
<comment type="caution">
    <text evidence="1">The sequence shown here is derived from an EMBL/GenBank/DDBJ whole genome shotgun (WGS) entry which is preliminary data.</text>
</comment>
<organism evidence="1 2">
    <name type="scientific">Malus domestica</name>
    <name type="common">Apple</name>
    <name type="synonym">Pyrus malus</name>
    <dbReference type="NCBI Taxonomy" id="3750"/>
    <lineage>
        <taxon>Eukaryota</taxon>
        <taxon>Viridiplantae</taxon>
        <taxon>Streptophyta</taxon>
        <taxon>Embryophyta</taxon>
        <taxon>Tracheophyta</taxon>
        <taxon>Spermatophyta</taxon>
        <taxon>Magnoliopsida</taxon>
        <taxon>eudicotyledons</taxon>
        <taxon>Gunneridae</taxon>
        <taxon>Pentapetalae</taxon>
        <taxon>rosids</taxon>
        <taxon>fabids</taxon>
        <taxon>Rosales</taxon>
        <taxon>Rosaceae</taxon>
        <taxon>Amygdaloideae</taxon>
        <taxon>Maleae</taxon>
        <taxon>Malus</taxon>
    </lineage>
</organism>
<dbReference type="AlphaFoldDB" id="A0A498J102"/>
<evidence type="ECO:0000313" key="1">
    <source>
        <dbReference type="EMBL" id="RXH87483.1"/>
    </source>
</evidence>
<sequence>MAFPLFKGFSGEFLLPPTWNKGTLFVLMNHCVKDLGNSVMLICIQPALGKASSMSLMWKPRGVFSGYSLAQRAFQASCRKFIKTASLLKQGSF</sequence>
<keyword evidence="2" id="KW-1185">Reference proteome</keyword>
<dbReference type="Proteomes" id="UP000290289">
    <property type="component" value="Chromosome 10"/>
</dbReference>
<dbReference type="EMBL" id="RDQH01000336">
    <property type="protein sequence ID" value="RXH87483.1"/>
    <property type="molecule type" value="Genomic_DNA"/>
</dbReference>